<feature type="transmembrane region" description="Helical" evidence="1">
    <location>
        <begin position="80"/>
        <end position="102"/>
    </location>
</feature>
<organism evidence="2 3">
    <name type="scientific">Caerostris extrusa</name>
    <name type="common">Bark spider</name>
    <name type="synonym">Caerostris bankana</name>
    <dbReference type="NCBI Taxonomy" id="172846"/>
    <lineage>
        <taxon>Eukaryota</taxon>
        <taxon>Metazoa</taxon>
        <taxon>Ecdysozoa</taxon>
        <taxon>Arthropoda</taxon>
        <taxon>Chelicerata</taxon>
        <taxon>Arachnida</taxon>
        <taxon>Araneae</taxon>
        <taxon>Araneomorphae</taxon>
        <taxon>Entelegynae</taxon>
        <taxon>Araneoidea</taxon>
        <taxon>Araneidae</taxon>
        <taxon>Caerostris</taxon>
    </lineage>
</organism>
<dbReference type="EMBL" id="BPLR01014042">
    <property type="protein sequence ID" value="GIY65876.1"/>
    <property type="molecule type" value="Genomic_DNA"/>
</dbReference>
<evidence type="ECO:0000256" key="1">
    <source>
        <dbReference type="SAM" id="Phobius"/>
    </source>
</evidence>
<name>A0AAV4V6Y6_CAEEX</name>
<evidence type="ECO:0000313" key="3">
    <source>
        <dbReference type="Proteomes" id="UP001054945"/>
    </source>
</evidence>
<keyword evidence="1" id="KW-0812">Transmembrane</keyword>
<keyword evidence="1" id="KW-1133">Transmembrane helix</keyword>
<evidence type="ECO:0000313" key="2">
    <source>
        <dbReference type="EMBL" id="GIY65876.1"/>
    </source>
</evidence>
<dbReference type="Proteomes" id="UP001054945">
    <property type="component" value="Unassembled WGS sequence"/>
</dbReference>
<comment type="caution">
    <text evidence="2">The sequence shown here is derived from an EMBL/GenBank/DDBJ whole genome shotgun (WGS) entry which is preliminary data.</text>
</comment>
<keyword evidence="1" id="KW-0472">Membrane</keyword>
<proteinExistence type="predicted"/>
<dbReference type="AlphaFoldDB" id="A0AAV4V6Y6"/>
<sequence length="104" mass="11692">MPTPRSARNILITGHSVLRASDCNLFLVYLVTFLLVVLLSSPYYCRTRCGQSKSILLPLRGTYQRNEIFSSALMRCGTGWFGGDMVLSGPLLIWLLFLLVFLDC</sequence>
<keyword evidence="3" id="KW-1185">Reference proteome</keyword>
<gene>
    <name evidence="2" type="ORF">CEXT_798041</name>
</gene>
<feature type="transmembrane region" description="Helical" evidence="1">
    <location>
        <begin position="26"/>
        <end position="45"/>
    </location>
</feature>
<accession>A0AAV4V6Y6</accession>
<reference evidence="2 3" key="1">
    <citation type="submission" date="2021-06" db="EMBL/GenBank/DDBJ databases">
        <title>Caerostris extrusa draft genome.</title>
        <authorList>
            <person name="Kono N."/>
            <person name="Arakawa K."/>
        </authorList>
    </citation>
    <scope>NUCLEOTIDE SEQUENCE [LARGE SCALE GENOMIC DNA]</scope>
</reference>
<protein>
    <submittedName>
        <fullName evidence="2">Uncharacterized protein</fullName>
    </submittedName>
</protein>